<dbReference type="EMBL" id="NFKK01000002">
    <property type="protein sequence ID" value="OUP53973.1"/>
    <property type="molecule type" value="Genomic_DNA"/>
</dbReference>
<keyword evidence="4 5" id="KW-0472">Membrane</keyword>
<dbReference type="AlphaFoldDB" id="A0A1Y4LB82"/>
<evidence type="ECO:0000256" key="5">
    <source>
        <dbReference type="SAM" id="Phobius"/>
    </source>
</evidence>
<accession>A0A1Y4LB82</accession>
<dbReference type="NCBIfam" id="TIGR01593">
    <property type="entry name" value="holin_tox_secr"/>
    <property type="match status" value="1"/>
</dbReference>
<protein>
    <submittedName>
        <fullName evidence="6">Holin</fullName>
    </submittedName>
</protein>
<evidence type="ECO:0000313" key="7">
    <source>
        <dbReference type="Proteomes" id="UP000195897"/>
    </source>
</evidence>
<evidence type="ECO:0000313" key="6">
    <source>
        <dbReference type="EMBL" id="OUP53973.1"/>
    </source>
</evidence>
<keyword evidence="2 5" id="KW-0812">Transmembrane</keyword>
<proteinExistence type="predicted"/>
<dbReference type="GO" id="GO:0016020">
    <property type="term" value="C:membrane"/>
    <property type="evidence" value="ECO:0007669"/>
    <property type="project" value="UniProtKB-SubCell"/>
</dbReference>
<feature type="transmembrane region" description="Helical" evidence="5">
    <location>
        <begin position="32"/>
        <end position="53"/>
    </location>
</feature>
<keyword evidence="3 5" id="KW-1133">Transmembrane helix</keyword>
<evidence type="ECO:0000256" key="4">
    <source>
        <dbReference type="ARBA" id="ARBA00023136"/>
    </source>
</evidence>
<organism evidence="6 7">
    <name type="scientific">Butyricicoccus pullicaecorum</name>
    <dbReference type="NCBI Taxonomy" id="501571"/>
    <lineage>
        <taxon>Bacteria</taxon>
        <taxon>Bacillati</taxon>
        <taxon>Bacillota</taxon>
        <taxon>Clostridia</taxon>
        <taxon>Eubacteriales</taxon>
        <taxon>Butyricicoccaceae</taxon>
        <taxon>Butyricicoccus</taxon>
    </lineage>
</organism>
<comment type="subcellular location">
    <subcellularLocation>
        <location evidence="1">Membrane</location>
        <topology evidence="1">Multi-pass membrane protein</topology>
    </subcellularLocation>
</comment>
<reference evidence="7" key="1">
    <citation type="submission" date="2017-04" db="EMBL/GenBank/DDBJ databases">
        <title>Function of individual gut microbiota members based on whole genome sequencing of pure cultures obtained from chicken caecum.</title>
        <authorList>
            <person name="Medvecky M."/>
            <person name="Cejkova D."/>
            <person name="Polansky O."/>
            <person name="Karasova D."/>
            <person name="Kubasova T."/>
            <person name="Cizek A."/>
            <person name="Rychlik I."/>
        </authorList>
    </citation>
    <scope>NUCLEOTIDE SEQUENCE [LARGE SCALE GENOMIC DNA]</scope>
    <source>
        <strain evidence="7">An180</strain>
    </source>
</reference>
<evidence type="ECO:0000256" key="2">
    <source>
        <dbReference type="ARBA" id="ARBA00022692"/>
    </source>
</evidence>
<dbReference type="Proteomes" id="UP000195897">
    <property type="component" value="Unassembled WGS sequence"/>
</dbReference>
<dbReference type="InterPro" id="IPR006480">
    <property type="entry name" value="Phage_holin_4_1"/>
</dbReference>
<dbReference type="RefSeq" id="WP_087370182.1">
    <property type="nucleotide sequence ID" value="NZ_NFKK01000002.1"/>
</dbReference>
<dbReference type="Pfam" id="PF05105">
    <property type="entry name" value="Phage_holin_4_1"/>
    <property type="match status" value="1"/>
</dbReference>
<name>A0A1Y4LB82_9FIRM</name>
<sequence length="148" mass="15571">MHLSEAKAAVMGAAAVVGGVIGQAFGGWNAAMTTLLVFMAIDYLSGLVVAGVFKASDKTESGSLNSIACWKGLFKKGMTLIIVLVAAQLDTVLGTAFVRDAVVIAYIVNETISIVENAGLMGLPIPDVIMSAIEQLQNKENQQTENRR</sequence>
<comment type="caution">
    <text evidence="6">The sequence shown here is derived from an EMBL/GenBank/DDBJ whole genome shotgun (WGS) entry which is preliminary data.</text>
</comment>
<evidence type="ECO:0000256" key="3">
    <source>
        <dbReference type="ARBA" id="ARBA00022989"/>
    </source>
</evidence>
<evidence type="ECO:0000256" key="1">
    <source>
        <dbReference type="ARBA" id="ARBA00004141"/>
    </source>
</evidence>
<gene>
    <name evidence="6" type="ORF">B5F17_01820</name>
</gene>